<name>A0A3D8Y7Z7_9BACT</name>
<sequence>MVERTVNFSFVSLLFILGLLAASGCSDSNKPPKEVLTQEEMASILSDIHIAEARITKLQLRSSDSSLMVFDTLKKQIWKKHKVDTLAYRNSYDYYMTNPKQMSQIYEKVNKKIEAREKNNNIKP</sequence>
<evidence type="ECO:0000259" key="1">
    <source>
        <dbReference type="Pfam" id="PF14129"/>
    </source>
</evidence>
<keyword evidence="3" id="KW-1185">Reference proteome</keyword>
<dbReference type="Proteomes" id="UP000256373">
    <property type="component" value="Unassembled WGS sequence"/>
</dbReference>
<dbReference type="OrthoDB" id="981921at2"/>
<dbReference type="AlphaFoldDB" id="A0A3D8Y7Z7"/>
<organism evidence="2 3">
    <name type="scientific">Dyadobacter luteus</name>
    <dbReference type="NCBI Taxonomy" id="2259619"/>
    <lineage>
        <taxon>Bacteria</taxon>
        <taxon>Pseudomonadati</taxon>
        <taxon>Bacteroidota</taxon>
        <taxon>Cytophagia</taxon>
        <taxon>Cytophagales</taxon>
        <taxon>Spirosomataceae</taxon>
        <taxon>Dyadobacter</taxon>
    </lineage>
</organism>
<dbReference type="RefSeq" id="WP_115833581.1">
    <property type="nucleotide sequence ID" value="NZ_QNUL01000029.1"/>
</dbReference>
<dbReference type="InterPro" id="IPR025381">
    <property type="entry name" value="DUF4296"/>
</dbReference>
<reference evidence="2 3" key="1">
    <citation type="submission" date="2018-07" db="EMBL/GenBank/DDBJ databases">
        <title>Dyadobacter roseus sp. nov., isolated from rose rhizosphere soil.</title>
        <authorList>
            <person name="Chen L."/>
        </authorList>
    </citation>
    <scope>NUCLEOTIDE SEQUENCE [LARGE SCALE GENOMIC DNA]</scope>
    <source>
        <strain evidence="2 3">RS19</strain>
    </source>
</reference>
<dbReference type="PROSITE" id="PS51257">
    <property type="entry name" value="PROKAR_LIPOPROTEIN"/>
    <property type="match status" value="1"/>
</dbReference>
<dbReference type="Pfam" id="PF14129">
    <property type="entry name" value="DUF4296"/>
    <property type="match status" value="1"/>
</dbReference>
<proteinExistence type="predicted"/>
<feature type="domain" description="DUF4296" evidence="1">
    <location>
        <begin position="32"/>
        <end position="118"/>
    </location>
</feature>
<gene>
    <name evidence="2" type="ORF">DSL64_24200</name>
</gene>
<comment type="caution">
    <text evidence="2">The sequence shown here is derived from an EMBL/GenBank/DDBJ whole genome shotgun (WGS) entry which is preliminary data.</text>
</comment>
<accession>A0A3D8Y7Z7</accession>
<dbReference type="EMBL" id="QNUL01000029">
    <property type="protein sequence ID" value="REA57314.1"/>
    <property type="molecule type" value="Genomic_DNA"/>
</dbReference>
<protein>
    <submittedName>
        <fullName evidence="2">DUF4296 domain-containing protein</fullName>
    </submittedName>
</protein>
<evidence type="ECO:0000313" key="3">
    <source>
        <dbReference type="Proteomes" id="UP000256373"/>
    </source>
</evidence>
<evidence type="ECO:0000313" key="2">
    <source>
        <dbReference type="EMBL" id="REA57314.1"/>
    </source>
</evidence>